<protein>
    <recommendedName>
        <fullName evidence="6">Diguanylate cyclase/phosphodiesterase</fullName>
    </recommendedName>
</protein>
<dbReference type="AlphaFoldDB" id="A0A8J3EAF4"/>
<dbReference type="PANTHER" id="PTHR33121:SF70">
    <property type="entry name" value="SIGNALING PROTEIN YKOW"/>
    <property type="match status" value="1"/>
</dbReference>
<accession>A0A8J3EAF4</accession>
<dbReference type="Gene3D" id="3.30.70.270">
    <property type="match status" value="1"/>
</dbReference>
<dbReference type="PANTHER" id="PTHR33121">
    <property type="entry name" value="CYCLIC DI-GMP PHOSPHODIESTERASE PDEF"/>
    <property type="match status" value="1"/>
</dbReference>
<dbReference type="InterPro" id="IPR029787">
    <property type="entry name" value="Nucleotide_cyclase"/>
</dbReference>
<evidence type="ECO:0000259" key="3">
    <source>
        <dbReference type="PROSITE" id="PS50887"/>
    </source>
</evidence>
<comment type="caution">
    <text evidence="4">The sequence shown here is derived from an EMBL/GenBank/DDBJ whole genome shotgun (WGS) entry which is preliminary data.</text>
</comment>
<name>A0A8J3EAF4_9GAMM</name>
<feature type="transmembrane region" description="Helical" evidence="1">
    <location>
        <begin position="54"/>
        <end position="72"/>
    </location>
</feature>
<evidence type="ECO:0008006" key="6">
    <source>
        <dbReference type="Google" id="ProtNLM"/>
    </source>
</evidence>
<reference evidence="4" key="2">
    <citation type="submission" date="2020-09" db="EMBL/GenBank/DDBJ databases">
        <authorList>
            <person name="Sun Q."/>
            <person name="Zhou Y."/>
        </authorList>
    </citation>
    <scope>NUCLEOTIDE SEQUENCE</scope>
    <source>
        <strain evidence="4">CGMCC 1.15758</strain>
    </source>
</reference>
<dbReference type="SUPFAM" id="SSF55073">
    <property type="entry name" value="Nucleotide cyclase"/>
    <property type="match status" value="1"/>
</dbReference>
<proteinExistence type="predicted"/>
<feature type="transmembrane region" description="Helical" evidence="1">
    <location>
        <begin position="84"/>
        <end position="100"/>
    </location>
</feature>
<dbReference type="SUPFAM" id="SSF141868">
    <property type="entry name" value="EAL domain-like"/>
    <property type="match status" value="1"/>
</dbReference>
<dbReference type="InterPro" id="IPR035919">
    <property type="entry name" value="EAL_sf"/>
</dbReference>
<dbReference type="GO" id="GO:0071111">
    <property type="term" value="F:cyclic-guanylate-specific phosphodiesterase activity"/>
    <property type="evidence" value="ECO:0007669"/>
    <property type="project" value="InterPro"/>
</dbReference>
<keyword evidence="5" id="KW-1185">Reference proteome</keyword>
<gene>
    <name evidence="4" type="ORF">GCM10010995_24260</name>
</gene>
<keyword evidence="1" id="KW-1133">Transmembrane helix</keyword>
<organism evidence="4 5">
    <name type="scientific">Cysteiniphilum litorale</name>
    <dbReference type="NCBI Taxonomy" id="2056700"/>
    <lineage>
        <taxon>Bacteria</taxon>
        <taxon>Pseudomonadati</taxon>
        <taxon>Pseudomonadota</taxon>
        <taxon>Gammaproteobacteria</taxon>
        <taxon>Thiotrichales</taxon>
        <taxon>Fastidiosibacteraceae</taxon>
        <taxon>Cysteiniphilum</taxon>
    </lineage>
</organism>
<dbReference type="SMART" id="SM00052">
    <property type="entry name" value="EAL"/>
    <property type="match status" value="1"/>
</dbReference>
<evidence type="ECO:0000259" key="2">
    <source>
        <dbReference type="PROSITE" id="PS50883"/>
    </source>
</evidence>
<dbReference type="InterPro" id="IPR000160">
    <property type="entry name" value="GGDEF_dom"/>
</dbReference>
<dbReference type="InterPro" id="IPR043128">
    <property type="entry name" value="Rev_trsase/Diguanyl_cyclase"/>
</dbReference>
<dbReference type="InterPro" id="IPR050706">
    <property type="entry name" value="Cyclic-di-GMP_PDE-like"/>
</dbReference>
<dbReference type="OrthoDB" id="9813913at2"/>
<dbReference type="CDD" id="cd01949">
    <property type="entry name" value="GGDEF"/>
    <property type="match status" value="1"/>
</dbReference>
<dbReference type="RefSeq" id="WP_117003729.1">
    <property type="nucleotide sequence ID" value="NZ_BMJS01000039.1"/>
</dbReference>
<dbReference type="Pfam" id="PF00563">
    <property type="entry name" value="EAL"/>
    <property type="match status" value="1"/>
</dbReference>
<dbReference type="CDD" id="cd01948">
    <property type="entry name" value="EAL"/>
    <property type="match status" value="1"/>
</dbReference>
<sequence>MAKHIIQSKSTLEEAITLKAHTRLINAMLILIAISSILLSTLSIFRAFDSGWSLKYTLDLLLALALVVLMLYRAKLSNQLKSHIILLVAVIAIINDYLFYGLLSPVSIIYGLAIVYALSFYSEKSALIFSSIILIMVAIITCLHVLIWHASNNQSTTYIGSIYSWLLLIGLMIFSLLFISFVIISMRRLTSRLLRHLNDRNALLSKKAVLLEKLAMTDSLTDLYNRRAFLNIVKKLLPVTKHHHYIVMIDIRQFSRINDTYSHDTGDKLLIAFSQRLTEVLPKNSIAARTGGNEFSILVTLPVSEDIQAFGSHLQEKMQQNYNLDYKTLSITTTLGIAQFTPQLDYTLNLRRADLALFYAKSHKQDCVVYDETIDNFYHTEQTLENYMYEALAQRSFYFHFQPLVDGHNGTIIGCESLMRLNHPELGNIRPDIFIPIVERMGLADKLNYYVVNEVLCYFCLLDLTPARSFKLSLNISPVVYDFPAHMQSLIEQIKQHPIPKWLNIEFEITESQLMQHLEGNSLNISQMFAQLKMHNIGLSMDDFGTQYSSLNRFINYSFNTIKIDKSFTQRLDQPHNQPVIGAVKAIALLANELNINLIAEGAETKAQVDKLIELGCECIQGYYFYRPMPIKELIRNLTENWSQHNNQAQ</sequence>
<dbReference type="PROSITE" id="PS50883">
    <property type="entry name" value="EAL"/>
    <property type="match status" value="1"/>
</dbReference>
<keyword evidence="1" id="KW-0812">Transmembrane</keyword>
<dbReference type="Gene3D" id="3.20.20.450">
    <property type="entry name" value="EAL domain"/>
    <property type="match status" value="1"/>
</dbReference>
<reference evidence="4" key="1">
    <citation type="journal article" date="2014" name="Int. J. Syst. Evol. Microbiol.">
        <title>Complete genome sequence of Corynebacterium casei LMG S-19264T (=DSM 44701T), isolated from a smear-ripened cheese.</title>
        <authorList>
            <consortium name="US DOE Joint Genome Institute (JGI-PGF)"/>
            <person name="Walter F."/>
            <person name="Albersmeier A."/>
            <person name="Kalinowski J."/>
            <person name="Ruckert C."/>
        </authorList>
    </citation>
    <scope>NUCLEOTIDE SEQUENCE</scope>
    <source>
        <strain evidence="4">CGMCC 1.15758</strain>
    </source>
</reference>
<dbReference type="Proteomes" id="UP000636949">
    <property type="component" value="Unassembled WGS sequence"/>
</dbReference>
<dbReference type="InterPro" id="IPR001633">
    <property type="entry name" value="EAL_dom"/>
</dbReference>
<dbReference type="EMBL" id="BMJS01000039">
    <property type="protein sequence ID" value="GGG05901.1"/>
    <property type="molecule type" value="Genomic_DNA"/>
</dbReference>
<feature type="domain" description="EAL" evidence="2">
    <location>
        <begin position="381"/>
        <end position="642"/>
    </location>
</feature>
<dbReference type="Pfam" id="PF00990">
    <property type="entry name" value="GGDEF"/>
    <property type="match status" value="1"/>
</dbReference>
<feature type="domain" description="GGDEF" evidence="3">
    <location>
        <begin position="242"/>
        <end position="372"/>
    </location>
</feature>
<evidence type="ECO:0000313" key="4">
    <source>
        <dbReference type="EMBL" id="GGG05901.1"/>
    </source>
</evidence>
<evidence type="ECO:0000256" key="1">
    <source>
        <dbReference type="SAM" id="Phobius"/>
    </source>
</evidence>
<keyword evidence="1" id="KW-0472">Membrane</keyword>
<dbReference type="PROSITE" id="PS50887">
    <property type="entry name" value="GGDEF"/>
    <property type="match status" value="1"/>
</dbReference>
<dbReference type="SMART" id="SM00267">
    <property type="entry name" value="GGDEF"/>
    <property type="match status" value="1"/>
</dbReference>
<feature type="transmembrane region" description="Helical" evidence="1">
    <location>
        <begin position="162"/>
        <end position="186"/>
    </location>
</feature>
<feature type="transmembrane region" description="Helical" evidence="1">
    <location>
        <begin position="24"/>
        <end position="48"/>
    </location>
</feature>
<evidence type="ECO:0000313" key="5">
    <source>
        <dbReference type="Proteomes" id="UP000636949"/>
    </source>
</evidence>
<dbReference type="NCBIfam" id="TIGR00254">
    <property type="entry name" value="GGDEF"/>
    <property type="match status" value="1"/>
</dbReference>
<feature type="transmembrane region" description="Helical" evidence="1">
    <location>
        <begin position="128"/>
        <end position="150"/>
    </location>
</feature>